<dbReference type="EMBL" id="CM031837">
    <property type="protein sequence ID" value="KAG6682778.1"/>
    <property type="molecule type" value="Genomic_DNA"/>
</dbReference>
<protein>
    <submittedName>
        <fullName evidence="8">Uncharacterized protein</fullName>
    </submittedName>
</protein>
<dbReference type="InterPro" id="IPR019379">
    <property type="entry name" value="Gamma_Secretase_Asp_P_PEN2"/>
</dbReference>
<evidence type="ECO:0000256" key="4">
    <source>
        <dbReference type="ARBA" id="ARBA00022976"/>
    </source>
</evidence>
<keyword evidence="5 7" id="KW-1133">Transmembrane helix</keyword>
<evidence type="ECO:0000256" key="7">
    <source>
        <dbReference type="SAM" id="Phobius"/>
    </source>
</evidence>
<dbReference type="GO" id="GO:0007219">
    <property type="term" value="P:Notch signaling pathway"/>
    <property type="evidence" value="ECO:0007669"/>
    <property type="project" value="UniProtKB-KW"/>
</dbReference>
<evidence type="ECO:0000256" key="1">
    <source>
        <dbReference type="ARBA" id="ARBA00004141"/>
    </source>
</evidence>
<feature type="transmembrane region" description="Helical" evidence="7">
    <location>
        <begin position="30"/>
        <end position="53"/>
    </location>
</feature>
<dbReference type="PANTHER" id="PTHR16318:SF0">
    <property type="entry name" value="GAMMA-SECRETASE SUBUNIT PEN-2"/>
    <property type="match status" value="1"/>
</dbReference>
<comment type="similarity">
    <text evidence="2">Belongs to the PEN-2 family.</text>
</comment>
<evidence type="ECO:0000256" key="3">
    <source>
        <dbReference type="ARBA" id="ARBA00022692"/>
    </source>
</evidence>
<gene>
    <name evidence="8" type="ORF">I3842_13G159700</name>
</gene>
<evidence type="ECO:0000256" key="5">
    <source>
        <dbReference type="ARBA" id="ARBA00022989"/>
    </source>
</evidence>
<dbReference type="Proteomes" id="UP000811246">
    <property type="component" value="Chromosome 13"/>
</dbReference>
<evidence type="ECO:0000313" key="9">
    <source>
        <dbReference type="Proteomes" id="UP000811246"/>
    </source>
</evidence>
<dbReference type="AlphaFoldDB" id="A0A922IUU8"/>
<evidence type="ECO:0000313" key="8">
    <source>
        <dbReference type="EMBL" id="KAG6682778.1"/>
    </source>
</evidence>
<feature type="transmembrane region" description="Helical" evidence="7">
    <location>
        <begin position="6"/>
        <end position="23"/>
    </location>
</feature>
<comment type="caution">
    <text evidence="8">The sequence shown here is derived from an EMBL/GenBank/DDBJ whole genome shotgun (WGS) entry which is preliminary data.</text>
</comment>
<dbReference type="Pfam" id="PF10251">
    <property type="entry name" value="PEN-2"/>
    <property type="match status" value="1"/>
</dbReference>
<evidence type="ECO:0000256" key="2">
    <source>
        <dbReference type="ARBA" id="ARBA00009607"/>
    </source>
</evidence>
<name>A0A922IUU8_CARIL</name>
<keyword evidence="3 7" id="KW-0812">Transmembrane</keyword>
<organism evidence="8 9">
    <name type="scientific">Carya illinoinensis</name>
    <name type="common">Pecan</name>
    <dbReference type="NCBI Taxonomy" id="32201"/>
    <lineage>
        <taxon>Eukaryota</taxon>
        <taxon>Viridiplantae</taxon>
        <taxon>Streptophyta</taxon>
        <taxon>Embryophyta</taxon>
        <taxon>Tracheophyta</taxon>
        <taxon>Spermatophyta</taxon>
        <taxon>Magnoliopsida</taxon>
        <taxon>eudicotyledons</taxon>
        <taxon>Gunneridae</taxon>
        <taxon>Pentapetalae</taxon>
        <taxon>rosids</taxon>
        <taxon>fabids</taxon>
        <taxon>Fagales</taxon>
        <taxon>Juglandaceae</taxon>
        <taxon>Carya</taxon>
    </lineage>
</organism>
<accession>A0A922IUU8</accession>
<keyword evidence="4" id="KW-0914">Notch signaling pathway</keyword>
<evidence type="ECO:0000256" key="6">
    <source>
        <dbReference type="ARBA" id="ARBA00023136"/>
    </source>
</evidence>
<reference evidence="8" key="1">
    <citation type="submission" date="2021-01" db="EMBL/GenBank/DDBJ databases">
        <authorList>
            <person name="Lovell J.T."/>
            <person name="Bentley N."/>
            <person name="Bhattarai G."/>
            <person name="Jenkins J.W."/>
            <person name="Sreedasyam A."/>
            <person name="Alarcon Y."/>
            <person name="Bock C."/>
            <person name="Boston L."/>
            <person name="Carlson J."/>
            <person name="Cervantes K."/>
            <person name="Clermont K."/>
            <person name="Krom N."/>
            <person name="Kubenka K."/>
            <person name="Mamidi S."/>
            <person name="Mattison C."/>
            <person name="Monteros M."/>
            <person name="Pisani C."/>
            <person name="Plott C."/>
            <person name="Rajasekar S."/>
            <person name="Rhein H.S."/>
            <person name="Rohla C."/>
            <person name="Song M."/>
            <person name="Hilaire R.S."/>
            <person name="Shu S."/>
            <person name="Wells L."/>
            <person name="Wang X."/>
            <person name="Webber J."/>
            <person name="Heerema R.J."/>
            <person name="Klein P."/>
            <person name="Conner P."/>
            <person name="Grauke L."/>
            <person name="Grimwood J."/>
            <person name="Schmutz J."/>
            <person name="Randall J.J."/>
        </authorList>
    </citation>
    <scope>NUCLEOTIDE SEQUENCE</scope>
    <source>
        <tissue evidence="8">Leaf</tissue>
    </source>
</reference>
<dbReference type="GO" id="GO:0070765">
    <property type="term" value="C:gamma-secretase complex"/>
    <property type="evidence" value="ECO:0007669"/>
    <property type="project" value="TreeGrafter"/>
</dbReference>
<comment type="subcellular location">
    <subcellularLocation>
        <location evidence="1">Membrane</location>
        <topology evidence="1">Multi-pass membrane protein</topology>
    </subcellularLocation>
</comment>
<proteinExistence type="inferred from homology"/>
<keyword evidence="6 7" id="KW-0472">Membrane</keyword>
<dbReference type="PANTHER" id="PTHR16318">
    <property type="entry name" value="GAMMA-SECRETASE SUBUNIT PEN-2"/>
    <property type="match status" value="1"/>
</dbReference>
<sequence>MLPWLWALNCFYFWPILVHTRSFPHICHYVVRSVVGLAIFIAILSSWALTFAIGGERLLGPVWDQLVMYNLAERLGFTGWS</sequence>